<dbReference type="PROSITE" id="PS51482">
    <property type="entry name" value="DEGV"/>
    <property type="match status" value="1"/>
</dbReference>
<accession>A0A645JCL9</accession>
<dbReference type="Pfam" id="PF02645">
    <property type="entry name" value="DegV"/>
    <property type="match status" value="1"/>
</dbReference>
<dbReference type="AlphaFoldDB" id="A0A645JCL9"/>
<organism evidence="1">
    <name type="scientific">bioreactor metagenome</name>
    <dbReference type="NCBI Taxonomy" id="1076179"/>
    <lineage>
        <taxon>unclassified sequences</taxon>
        <taxon>metagenomes</taxon>
        <taxon>ecological metagenomes</taxon>
    </lineage>
</organism>
<sequence length="76" mass="8590">MSYLVEDVYKNAEDTENNILIIAQADCQEDAIQLKNTIDEKMNFKEIWIHNVGPVIGSHCGPGTLAVSYYGKERED</sequence>
<dbReference type="EMBL" id="VSSQ01136754">
    <property type="protein sequence ID" value="MPN60902.1"/>
    <property type="molecule type" value="Genomic_DNA"/>
</dbReference>
<dbReference type="SUPFAM" id="SSF82549">
    <property type="entry name" value="DAK1/DegV-like"/>
    <property type="match status" value="1"/>
</dbReference>
<evidence type="ECO:0000313" key="1">
    <source>
        <dbReference type="EMBL" id="MPN60902.1"/>
    </source>
</evidence>
<proteinExistence type="predicted"/>
<dbReference type="InterPro" id="IPR043168">
    <property type="entry name" value="DegV_C"/>
</dbReference>
<dbReference type="Gene3D" id="3.30.1180.10">
    <property type="match status" value="1"/>
</dbReference>
<name>A0A645JCL9_9ZZZZ</name>
<dbReference type="InterPro" id="IPR003797">
    <property type="entry name" value="DegV"/>
</dbReference>
<evidence type="ECO:0008006" key="2">
    <source>
        <dbReference type="Google" id="ProtNLM"/>
    </source>
</evidence>
<comment type="caution">
    <text evidence="1">The sequence shown here is derived from an EMBL/GenBank/DDBJ whole genome shotgun (WGS) entry which is preliminary data.</text>
</comment>
<protein>
    <recommendedName>
        <fullName evidence="2">DegV domain-containing protein</fullName>
    </recommendedName>
</protein>
<reference evidence="1" key="1">
    <citation type="submission" date="2019-08" db="EMBL/GenBank/DDBJ databases">
        <authorList>
            <person name="Kucharzyk K."/>
            <person name="Murdoch R.W."/>
            <person name="Higgins S."/>
            <person name="Loffler F."/>
        </authorList>
    </citation>
    <scope>NUCLEOTIDE SEQUENCE</scope>
</reference>
<gene>
    <name evidence="1" type="ORF">SDC9_208635</name>
</gene>